<dbReference type="InterPro" id="IPR004566">
    <property type="entry name" value="PanK"/>
</dbReference>
<dbReference type="RefSeq" id="WP_207279263.1">
    <property type="nucleotide sequence ID" value="NZ_JAFLEQ010000016.1"/>
</dbReference>
<gene>
    <name evidence="14" type="primary">coaA</name>
    <name evidence="17" type="ORF">JZY06_09255</name>
</gene>
<evidence type="ECO:0000256" key="5">
    <source>
        <dbReference type="ARBA" id="ARBA00012102"/>
    </source>
</evidence>
<dbReference type="GO" id="GO:0015937">
    <property type="term" value="P:coenzyme A biosynthetic process"/>
    <property type="evidence" value="ECO:0007669"/>
    <property type="project" value="UniProtKB-UniRule"/>
</dbReference>
<accession>A0A939E3J7</accession>
<sequence length="315" mass="35445">MEPSPADTTDAGTQPGPYIDFDRDTWKHLRASVPQVLTRDEVLKLRGIGDAIDIDEVDDVYLTLTRLIHLRIKAHRRLTKATSVFLGKPIPKIPFIIGIAGSVAVGKSTTARLLQVLLSRWDSHPQVDLVTTDGFLYPTATLAARGLLDRKGFPESYEQRELLGFVSDVKAGIPAKAPVYSHVLYDRVPGEFVTVDQPDILILEGLNVLQTGPTLMVSDLFDFSIYVDARTDHIEQWFIDRFMHLKDTTFTRPESHFSEFAGISDARAEKLAREVWQSVNLPNLVENILPTRPRASLVLDKGENHLVQRVRMRKL</sequence>
<evidence type="ECO:0000313" key="18">
    <source>
        <dbReference type="Proteomes" id="UP000664332"/>
    </source>
</evidence>
<feature type="binding site" evidence="14">
    <location>
        <begin position="101"/>
        <end position="108"/>
    </location>
    <ligand>
        <name>ATP</name>
        <dbReference type="ChEBI" id="CHEBI:30616"/>
    </ligand>
</feature>
<proteinExistence type="inferred from homology"/>
<evidence type="ECO:0000256" key="3">
    <source>
        <dbReference type="ARBA" id="ARBA00005225"/>
    </source>
</evidence>
<evidence type="ECO:0000256" key="10">
    <source>
        <dbReference type="ARBA" id="ARBA00022777"/>
    </source>
</evidence>
<evidence type="ECO:0000256" key="2">
    <source>
        <dbReference type="ARBA" id="ARBA00004496"/>
    </source>
</evidence>
<dbReference type="GO" id="GO:0004594">
    <property type="term" value="F:pantothenate kinase activity"/>
    <property type="evidence" value="ECO:0007669"/>
    <property type="project" value="UniProtKB-UniRule"/>
</dbReference>
<keyword evidence="8 14" id="KW-0808">Transferase</keyword>
<evidence type="ECO:0000256" key="4">
    <source>
        <dbReference type="ARBA" id="ARBA00006087"/>
    </source>
</evidence>
<dbReference type="GO" id="GO:0005524">
    <property type="term" value="F:ATP binding"/>
    <property type="evidence" value="ECO:0007669"/>
    <property type="project" value="UniProtKB-UniRule"/>
</dbReference>
<keyword evidence="11 14" id="KW-0067">ATP-binding</keyword>
<comment type="pathway">
    <text evidence="3 14 15">Cofactor biosynthesis; coenzyme A biosynthesis; CoA from (R)-pantothenate: step 1/5.</text>
</comment>
<evidence type="ECO:0000256" key="12">
    <source>
        <dbReference type="ARBA" id="ARBA00022993"/>
    </source>
</evidence>
<dbReference type="EMBL" id="JAFLEQ010000016">
    <property type="protein sequence ID" value="MBN9644792.1"/>
    <property type="molecule type" value="Genomic_DNA"/>
</dbReference>
<dbReference type="EC" id="2.7.1.33" evidence="5 14"/>
<dbReference type="AlphaFoldDB" id="A0A939E3J7"/>
<dbReference type="PANTHER" id="PTHR10285">
    <property type="entry name" value="URIDINE KINASE"/>
    <property type="match status" value="1"/>
</dbReference>
<comment type="caution">
    <text evidence="17">The sequence shown here is derived from an EMBL/GenBank/DDBJ whole genome shotgun (WGS) entry which is preliminary data.</text>
</comment>
<protein>
    <recommendedName>
        <fullName evidence="6 14">Pantothenate kinase</fullName>
        <ecNumber evidence="5 14">2.7.1.33</ecNumber>
    </recommendedName>
    <alternativeName>
        <fullName evidence="13 14">Pantothenic acid kinase</fullName>
    </alternativeName>
</protein>
<evidence type="ECO:0000256" key="14">
    <source>
        <dbReference type="HAMAP-Rule" id="MF_00215"/>
    </source>
</evidence>
<organism evidence="17 18">
    <name type="scientific">Corynebacterium mendelii</name>
    <dbReference type="NCBI Taxonomy" id="2765362"/>
    <lineage>
        <taxon>Bacteria</taxon>
        <taxon>Bacillati</taxon>
        <taxon>Actinomycetota</taxon>
        <taxon>Actinomycetes</taxon>
        <taxon>Mycobacteriales</taxon>
        <taxon>Corynebacteriaceae</taxon>
        <taxon>Corynebacterium</taxon>
    </lineage>
</organism>
<dbReference type="Pfam" id="PF00485">
    <property type="entry name" value="PRK"/>
    <property type="match status" value="1"/>
</dbReference>
<dbReference type="InterPro" id="IPR027417">
    <property type="entry name" value="P-loop_NTPase"/>
</dbReference>
<reference evidence="17" key="1">
    <citation type="submission" date="2021-03" db="EMBL/GenBank/DDBJ databases">
        <authorList>
            <person name="Sun Q."/>
        </authorList>
    </citation>
    <scope>NUCLEOTIDE SEQUENCE</scope>
    <source>
        <strain evidence="17">CCM 8862</strain>
    </source>
</reference>
<dbReference type="HAMAP" id="MF_00215">
    <property type="entry name" value="Pantothen_kinase_1"/>
    <property type="match status" value="1"/>
</dbReference>
<evidence type="ECO:0000256" key="6">
    <source>
        <dbReference type="ARBA" id="ARBA00015080"/>
    </source>
</evidence>
<comment type="catalytic activity">
    <reaction evidence="1 14 15">
        <text>(R)-pantothenate + ATP = (R)-4'-phosphopantothenate + ADP + H(+)</text>
        <dbReference type="Rhea" id="RHEA:16373"/>
        <dbReference type="ChEBI" id="CHEBI:10986"/>
        <dbReference type="ChEBI" id="CHEBI:15378"/>
        <dbReference type="ChEBI" id="CHEBI:29032"/>
        <dbReference type="ChEBI" id="CHEBI:30616"/>
        <dbReference type="ChEBI" id="CHEBI:456216"/>
        <dbReference type="EC" id="2.7.1.33"/>
    </reaction>
</comment>
<evidence type="ECO:0000256" key="8">
    <source>
        <dbReference type="ARBA" id="ARBA00022679"/>
    </source>
</evidence>
<dbReference type="Proteomes" id="UP000664332">
    <property type="component" value="Unassembled WGS sequence"/>
</dbReference>
<evidence type="ECO:0000313" key="17">
    <source>
        <dbReference type="EMBL" id="MBN9644792.1"/>
    </source>
</evidence>
<evidence type="ECO:0000256" key="1">
    <source>
        <dbReference type="ARBA" id="ARBA00001206"/>
    </source>
</evidence>
<evidence type="ECO:0000256" key="9">
    <source>
        <dbReference type="ARBA" id="ARBA00022741"/>
    </source>
</evidence>
<evidence type="ECO:0000256" key="11">
    <source>
        <dbReference type="ARBA" id="ARBA00022840"/>
    </source>
</evidence>
<dbReference type="SUPFAM" id="SSF52540">
    <property type="entry name" value="P-loop containing nucleoside triphosphate hydrolases"/>
    <property type="match status" value="1"/>
</dbReference>
<dbReference type="NCBIfam" id="TIGR00554">
    <property type="entry name" value="panK_bact"/>
    <property type="match status" value="1"/>
</dbReference>
<dbReference type="CDD" id="cd02025">
    <property type="entry name" value="PanK"/>
    <property type="match status" value="1"/>
</dbReference>
<keyword evidence="9 14" id="KW-0547">Nucleotide-binding</keyword>
<comment type="subcellular location">
    <subcellularLocation>
        <location evidence="2 14 15">Cytoplasm</location>
    </subcellularLocation>
</comment>
<name>A0A939E3J7_9CORY</name>
<dbReference type="PIRSF" id="PIRSF000545">
    <property type="entry name" value="Pantothenate_kin"/>
    <property type="match status" value="1"/>
</dbReference>
<evidence type="ECO:0000259" key="16">
    <source>
        <dbReference type="Pfam" id="PF00485"/>
    </source>
</evidence>
<keyword evidence="12 14" id="KW-0173">Coenzyme A biosynthesis</keyword>
<dbReference type="Gene3D" id="3.40.50.300">
    <property type="entry name" value="P-loop containing nucleotide triphosphate hydrolases"/>
    <property type="match status" value="1"/>
</dbReference>
<dbReference type="InterPro" id="IPR006083">
    <property type="entry name" value="PRK/URK"/>
</dbReference>
<keyword evidence="18" id="KW-1185">Reference proteome</keyword>
<dbReference type="GO" id="GO:0005737">
    <property type="term" value="C:cytoplasm"/>
    <property type="evidence" value="ECO:0007669"/>
    <property type="project" value="UniProtKB-SubCell"/>
</dbReference>
<comment type="similarity">
    <text evidence="4 14 15">Belongs to the prokaryotic pantothenate kinase family.</text>
</comment>
<evidence type="ECO:0000256" key="7">
    <source>
        <dbReference type="ARBA" id="ARBA00022490"/>
    </source>
</evidence>
<feature type="domain" description="Phosphoribulokinase/uridine kinase" evidence="16">
    <location>
        <begin position="96"/>
        <end position="233"/>
    </location>
</feature>
<evidence type="ECO:0000256" key="15">
    <source>
        <dbReference type="RuleBase" id="RU003530"/>
    </source>
</evidence>
<keyword evidence="7 14" id="KW-0963">Cytoplasm</keyword>
<evidence type="ECO:0000256" key="13">
    <source>
        <dbReference type="ARBA" id="ARBA00032866"/>
    </source>
</evidence>
<keyword evidence="10 14" id="KW-0418">Kinase</keyword>